<dbReference type="SUPFAM" id="SSF46689">
    <property type="entry name" value="Homeodomain-like"/>
    <property type="match status" value="1"/>
</dbReference>
<evidence type="ECO:0000256" key="5">
    <source>
        <dbReference type="ARBA" id="ARBA00023163"/>
    </source>
</evidence>
<feature type="compositionally biased region" description="Low complexity" evidence="6">
    <location>
        <begin position="72"/>
        <end position="96"/>
    </location>
</feature>
<dbReference type="Pfam" id="PF00165">
    <property type="entry name" value="HTH_AraC"/>
    <property type="match status" value="1"/>
</dbReference>
<dbReference type="InterPro" id="IPR009057">
    <property type="entry name" value="Homeodomain-like_sf"/>
</dbReference>
<dbReference type="GO" id="GO:0032259">
    <property type="term" value="P:methylation"/>
    <property type="evidence" value="ECO:0007669"/>
    <property type="project" value="UniProtKB-KW"/>
</dbReference>
<evidence type="ECO:0000256" key="2">
    <source>
        <dbReference type="ARBA" id="ARBA00022603"/>
    </source>
</evidence>
<dbReference type="GO" id="GO:0008168">
    <property type="term" value="F:methyltransferase activity"/>
    <property type="evidence" value="ECO:0007669"/>
    <property type="project" value="UniProtKB-KW"/>
</dbReference>
<keyword evidence="2" id="KW-0489">Methyltransferase</keyword>
<dbReference type="PROSITE" id="PS01124">
    <property type="entry name" value="HTH_ARAC_FAMILY_2"/>
    <property type="match status" value="1"/>
</dbReference>
<evidence type="ECO:0000313" key="9">
    <source>
        <dbReference type="Proteomes" id="UP000193467"/>
    </source>
</evidence>
<dbReference type="InterPro" id="IPR004026">
    <property type="entry name" value="Ada_DNA_repair_Zn-bd"/>
</dbReference>
<reference evidence="8 9" key="1">
    <citation type="submission" date="2016-07" db="EMBL/GenBank/DDBJ databases">
        <title>Pervasive Adenine N6-methylation of Active Genes in Fungi.</title>
        <authorList>
            <consortium name="DOE Joint Genome Institute"/>
            <person name="Mondo S.J."/>
            <person name="Dannebaum R.O."/>
            <person name="Kuo R.C."/>
            <person name="Labutti K."/>
            <person name="Haridas S."/>
            <person name="Kuo A."/>
            <person name="Salamov A."/>
            <person name="Ahrendt S.R."/>
            <person name="Lipzen A."/>
            <person name="Sullivan W."/>
            <person name="Andreopoulos W.B."/>
            <person name="Clum A."/>
            <person name="Lindquist E."/>
            <person name="Daum C."/>
            <person name="Ramamoorthy G.K."/>
            <person name="Gryganskyi A."/>
            <person name="Culley D."/>
            <person name="Magnuson J.K."/>
            <person name="James T.Y."/>
            <person name="O'Malley M.A."/>
            <person name="Stajich J.E."/>
            <person name="Spatafora J.W."/>
            <person name="Visel A."/>
            <person name="Grigoriev I.V."/>
        </authorList>
    </citation>
    <scope>NUCLEOTIDE SEQUENCE [LARGE SCALE GENOMIC DNA]</scope>
    <source>
        <strain evidence="8 9">62-1032</strain>
    </source>
</reference>
<evidence type="ECO:0000313" key="8">
    <source>
        <dbReference type="EMBL" id="ORY77589.1"/>
    </source>
</evidence>
<dbReference type="InterPro" id="IPR035451">
    <property type="entry name" value="Ada-like_dom_sf"/>
</dbReference>
<evidence type="ECO:0000256" key="1">
    <source>
        <dbReference type="ARBA" id="ARBA00001947"/>
    </source>
</evidence>
<dbReference type="Pfam" id="PF02805">
    <property type="entry name" value="Ada_Zn_binding"/>
    <property type="match status" value="1"/>
</dbReference>
<dbReference type="GO" id="GO:0043565">
    <property type="term" value="F:sequence-specific DNA binding"/>
    <property type="evidence" value="ECO:0007669"/>
    <property type="project" value="InterPro"/>
</dbReference>
<dbReference type="GO" id="GO:0008270">
    <property type="term" value="F:zinc ion binding"/>
    <property type="evidence" value="ECO:0007669"/>
    <property type="project" value="InterPro"/>
</dbReference>
<comment type="caution">
    <text evidence="8">The sequence shown here is derived from an EMBL/GenBank/DDBJ whole genome shotgun (WGS) entry which is preliminary data.</text>
</comment>
<name>A0A1Y2F158_9BASI</name>
<accession>A0A1Y2F158</accession>
<evidence type="ECO:0000256" key="4">
    <source>
        <dbReference type="ARBA" id="ARBA00023159"/>
    </source>
</evidence>
<dbReference type="InParanoid" id="A0A1Y2F158"/>
<dbReference type="EMBL" id="MCGR01000031">
    <property type="protein sequence ID" value="ORY77589.1"/>
    <property type="molecule type" value="Genomic_DNA"/>
</dbReference>
<proteinExistence type="predicted"/>
<keyword evidence="4" id="KW-0010">Activator</keyword>
<dbReference type="Proteomes" id="UP000193467">
    <property type="component" value="Unassembled WGS sequence"/>
</dbReference>
<dbReference type="Gene3D" id="3.40.10.10">
    <property type="entry name" value="DNA Methylphosphotriester Repair Domain"/>
    <property type="match status" value="1"/>
</dbReference>
<evidence type="ECO:0000256" key="3">
    <source>
        <dbReference type="ARBA" id="ARBA00023015"/>
    </source>
</evidence>
<evidence type="ECO:0000256" key="6">
    <source>
        <dbReference type="SAM" id="MobiDB-lite"/>
    </source>
</evidence>
<organism evidence="8 9">
    <name type="scientific">Leucosporidium creatinivorum</name>
    <dbReference type="NCBI Taxonomy" id="106004"/>
    <lineage>
        <taxon>Eukaryota</taxon>
        <taxon>Fungi</taxon>
        <taxon>Dikarya</taxon>
        <taxon>Basidiomycota</taxon>
        <taxon>Pucciniomycotina</taxon>
        <taxon>Microbotryomycetes</taxon>
        <taxon>Leucosporidiales</taxon>
        <taxon>Leucosporidium</taxon>
    </lineage>
</organism>
<dbReference type="STRING" id="106004.A0A1Y2F158"/>
<dbReference type="AlphaFoldDB" id="A0A1Y2F158"/>
<dbReference type="OrthoDB" id="2447880at2759"/>
<comment type="cofactor">
    <cofactor evidence="1">
        <name>Zn(2+)</name>
        <dbReference type="ChEBI" id="CHEBI:29105"/>
    </cofactor>
</comment>
<dbReference type="GO" id="GO:0006281">
    <property type="term" value="P:DNA repair"/>
    <property type="evidence" value="ECO:0007669"/>
    <property type="project" value="InterPro"/>
</dbReference>
<sequence>MTTNPAFDALAVFDSLPLPQWPTSEDQRQGDIVVDLQDSALDLKLPGWPYNTLDPTLWPSNLGDLPSLDYATSTSSNTESTSLGTPPSTSSLPISLPSPVSTFDSLPLLPITATSASATSPIFSPEACWAAVLARDRSSDTLFVYSVSSTRIYCRPTCPARRPLRSNVSFYTTPLEAEAAGYRACQRCKPKEEKDPAEKRQGEAVENAKRVIREKCEMGGKVGLKELAEKVGLSAFHLHRQFKARVGVTPEGYAKTVREEMEARKGATRGRLAR</sequence>
<dbReference type="SUPFAM" id="SSF57884">
    <property type="entry name" value="Ada DNA repair protein, N-terminal domain (N-Ada 10)"/>
    <property type="match status" value="1"/>
</dbReference>
<dbReference type="InterPro" id="IPR018060">
    <property type="entry name" value="HTH_AraC"/>
</dbReference>
<protein>
    <submittedName>
        <fullName evidence="8">Metal binding domain of Ada-domain-containing protein</fullName>
    </submittedName>
</protein>
<keyword evidence="9" id="KW-1185">Reference proteome</keyword>
<evidence type="ECO:0000259" key="7">
    <source>
        <dbReference type="PROSITE" id="PS01124"/>
    </source>
</evidence>
<feature type="region of interest" description="Disordered" evidence="6">
    <location>
        <begin position="69"/>
        <end position="96"/>
    </location>
</feature>
<dbReference type="GO" id="GO:0003700">
    <property type="term" value="F:DNA-binding transcription factor activity"/>
    <property type="evidence" value="ECO:0007669"/>
    <property type="project" value="InterPro"/>
</dbReference>
<gene>
    <name evidence="8" type="ORF">BCR35DRAFT_305340</name>
</gene>
<keyword evidence="2" id="KW-0808">Transferase</keyword>
<feature type="domain" description="HTH araC/xylS-type" evidence="7">
    <location>
        <begin position="206"/>
        <end position="258"/>
    </location>
</feature>
<keyword evidence="3" id="KW-0805">Transcription regulation</keyword>
<dbReference type="Gene3D" id="1.10.10.60">
    <property type="entry name" value="Homeodomain-like"/>
    <property type="match status" value="1"/>
</dbReference>
<keyword evidence="5" id="KW-0804">Transcription</keyword>